<keyword evidence="3" id="KW-1185">Reference proteome</keyword>
<feature type="signal peptide" evidence="1">
    <location>
        <begin position="1"/>
        <end position="34"/>
    </location>
</feature>
<evidence type="ECO:0000313" key="3">
    <source>
        <dbReference type="Proteomes" id="UP000283087"/>
    </source>
</evidence>
<name>A0A430KRE1_9GAMM</name>
<evidence type="ECO:0000256" key="1">
    <source>
        <dbReference type="SAM" id="SignalP"/>
    </source>
</evidence>
<gene>
    <name evidence="2" type="ORF">EH243_08130</name>
</gene>
<dbReference type="AlphaFoldDB" id="A0A430KRE1"/>
<accession>A0A430KRE1</accession>
<sequence>MSTRTFKLSRRGFMAAGMAGTALATLTRHPFAHAAVPDLADYVPVFFSEYEWNFINAATSRLIPSHGEGPGALEARVPVFIDLQLAGDFGTAADWYMAEPHDAGASPLKGFQSPLTPAEVYRQGISFFDDWCKETNDSDFVSLDDDAQDLALVALEKGDVGLPDNLRDFFGLLLQNTKEGYFSDPRYGGNHGMAAWVYIGFPGARASFLEWNDPAMDNVEYPLGPVSISGERA</sequence>
<dbReference type="PROSITE" id="PS51318">
    <property type="entry name" value="TAT"/>
    <property type="match status" value="1"/>
</dbReference>
<reference evidence="2 3" key="1">
    <citation type="submission" date="2018-11" db="EMBL/GenBank/DDBJ databases">
        <title>The draft genome sequence of Amphritea opalescens ANRC-JH13T.</title>
        <authorList>
            <person name="Fang Z."/>
            <person name="Zhang Y."/>
            <person name="Han X."/>
        </authorList>
    </citation>
    <scope>NUCLEOTIDE SEQUENCE [LARGE SCALE GENOMIC DNA]</scope>
    <source>
        <strain evidence="2 3">ANRC-JH13</strain>
    </source>
</reference>
<organism evidence="2 3">
    <name type="scientific">Amphritea opalescens</name>
    <dbReference type="NCBI Taxonomy" id="2490544"/>
    <lineage>
        <taxon>Bacteria</taxon>
        <taxon>Pseudomonadati</taxon>
        <taxon>Pseudomonadota</taxon>
        <taxon>Gammaproteobacteria</taxon>
        <taxon>Oceanospirillales</taxon>
        <taxon>Oceanospirillaceae</taxon>
        <taxon>Amphritea</taxon>
    </lineage>
</organism>
<dbReference type="Pfam" id="PF13618">
    <property type="entry name" value="Gluconate_2-dh3"/>
    <property type="match status" value="1"/>
</dbReference>
<comment type="caution">
    <text evidence="2">The sequence shown here is derived from an EMBL/GenBank/DDBJ whole genome shotgun (WGS) entry which is preliminary data.</text>
</comment>
<proteinExistence type="predicted"/>
<dbReference type="OrthoDB" id="8400810at2"/>
<dbReference type="RefSeq" id="WP_126158152.1">
    <property type="nucleotide sequence ID" value="NZ_RQXW01000006.1"/>
</dbReference>
<dbReference type="InterPro" id="IPR006311">
    <property type="entry name" value="TAT_signal"/>
</dbReference>
<protein>
    <submittedName>
        <fullName evidence="2">Gluconate 2-dehydrogenase subunit 3 family protein</fullName>
    </submittedName>
</protein>
<dbReference type="EMBL" id="RQXW01000006">
    <property type="protein sequence ID" value="RTE66079.1"/>
    <property type="molecule type" value="Genomic_DNA"/>
</dbReference>
<dbReference type="Proteomes" id="UP000283087">
    <property type="component" value="Unassembled WGS sequence"/>
</dbReference>
<feature type="chain" id="PRO_5019270509" evidence="1">
    <location>
        <begin position="35"/>
        <end position="233"/>
    </location>
</feature>
<dbReference type="InterPro" id="IPR027056">
    <property type="entry name" value="Gluconate_2DH_su3"/>
</dbReference>
<evidence type="ECO:0000313" key="2">
    <source>
        <dbReference type="EMBL" id="RTE66079.1"/>
    </source>
</evidence>
<keyword evidence="1" id="KW-0732">Signal</keyword>